<evidence type="ECO:0000313" key="1">
    <source>
        <dbReference type="EMBL" id="TYH20925.1"/>
    </source>
</evidence>
<dbReference type="Proteomes" id="UP000323506">
    <property type="component" value="Chromosome A04"/>
</dbReference>
<reference evidence="1 2" key="1">
    <citation type="submission" date="2019-06" db="EMBL/GenBank/DDBJ databases">
        <title>WGS assembly of Gossypium darwinii.</title>
        <authorList>
            <person name="Chen Z.J."/>
            <person name="Sreedasyam A."/>
            <person name="Ando A."/>
            <person name="Song Q."/>
            <person name="De L."/>
            <person name="Hulse-Kemp A."/>
            <person name="Ding M."/>
            <person name="Ye W."/>
            <person name="Kirkbride R."/>
            <person name="Jenkins J."/>
            <person name="Plott C."/>
            <person name="Lovell J."/>
            <person name="Lin Y.-M."/>
            <person name="Vaughn R."/>
            <person name="Liu B."/>
            <person name="Li W."/>
            <person name="Simpson S."/>
            <person name="Scheffler B."/>
            <person name="Saski C."/>
            <person name="Grover C."/>
            <person name="Hu G."/>
            <person name="Conover J."/>
            <person name="Carlson J."/>
            <person name="Shu S."/>
            <person name="Boston L."/>
            <person name="Williams M."/>
            <person name="Peterson D."/>
            <person name="Mcgee K."/>
            <person name="Jones D."/>
            <person name="Wendel J."/>
            <person name="Stelly D."/>
            <person name="Grimwood J."/>
            <person name="Schmutz J."/>
        </authorList>
    </citation>
    <scope>NUCLEOTIDE SEQUENCE [LARGE SCALE GENOMIC DNA]</scope>
    <source>
        <strain evidence="1">1808015.09</strain>
    </source>
</reference>
<dbReference type="EMBL" id="CM017691">
    <property type="protein sequence ID" value="TYH20925.1"/>
    <property type="molecule type" value="Genomic_DNA"/>
</dbReference>
<dbReference type="AlphaFoldDB" id="A0A5D2GRV0"/>
<sequence length="57" mass="6497">MSAYRIISLRVPISNLYLPAFSSAHRTHRPDLTHYPPYITPALQAAICLEKLDCQEI</sequence>
<name>A0A5D2GRV0_GOSDA</name>
<evidence type="ECO:0000313" key="2">
    <source>
        <dbReference type="Proteomes" id="UP000323506"/>
    </source>
</evidence>
<accession>A0A5D2GRV0</accession>
<proteinExistence type="predicted"/>
<protein>
    <submittedName>
        <fullName evidence="1">Uncharacterized protein</fullName>
    </submittedName>
</protein>
<organism evidence="1 2">
    <name type="scientific">Gossypium darwinii</name>
    <name type="common">Darwin's cotton</name>
    <name type="synonym">Gossypium barbadense var. darwinii</name>
    <dbReference type="NCBI Taxonomy" id="34276"/>
    <lineage>
        <taxon>Eukaryota</taxon>
        <taxon>Viridiplantae</taxon>
        <taxon>Streptophyta</taxon>
        <taxon>Embryophyta</taxon>
        <taxon>Tracheophyta</taxon>
        <taxon>Spermatophyta</taxon>
        <taxon>Magnoliopsida</taxon>
        <taxon>eudicotyledons</taxon>
        <taxon>Gunneridae</taxon>
        <taxon>Pentapetalae</taxon>
        <taxon>rosids</taxon>
        <taxon>malvids</taxon>
        <taxon>Malvales</taxon>
        <taxon>Malvaceae</taxon>
        <taxon>Malvoideae</taxon>
        <taxon>Gossypium</taxon>
    </lineage>
</organism>
<gene>
    <name evidence="1" type="ORF">ES288_A04G001700v1</name>
</gene>
<keyword evidence="2" id="KW-1185">Reference proteome</keyword>